<accession>A0A067Z5F6</accession>
<name>A0A067Z5F6_GLUOY</name>
<dbReference type="PANTHER" id="PTHR35146">
    <property type="entry name" value="UPF0178 PROTEIN YAII"/>
    <property type="match status" value="1"/>
</dbReference>
<dbReference type="AlphaFoldDB" id="A0A067Z5F6"/>
<dbReference type="GeneID" id="56906046"/>
<evidence type="ECO:0000313" key="3">
    <source>
        <dbReference type="EMBL" id="AHK71703.1"/>
    </source>
</evidence>
<dbReference type="EMBL" id="CP004373">
    <property type="protein sequence ID" value="AHK71703.1"/>
    <property type="molecule type" value="Genomic_DNA"/>
</dbReference>
<comment type="similarity">
    <text evidence="1 2">Belongs to the UPF0178 family.</text>
</comment>
<dbReference type="RefSeq" id="WP_041112003.1">
    <property type="nucleotide sequence ID" value="NZ_CP004373.1"/>
</dbReference>
<dbReference type="NCBIfam" id="NF001095">
    <property type="entry name" value="PRK00124.1"/>
    <property type="match status" value="1"/>
</dbReference>
<dbReference type="Proteomes" id="UP000031656">
    <property type="component" value="Chromosome"/>
</dbReference>
<evidence type="ECO:0000256" key="1">
    <source>
        <dbReference type="ARBA" id="ARBA00008522"/>
    </source>
</evidence>
<dbReference type="CDD" id="cd18720">
    <property type="entry name" value="PIN_YqxD-like"/>
    <property type="match status" value="1"/>
</dbReference>
<proteinExistence type="inferred from homology"/>
<reference evidence="3 4" key="1">
    <citation type="journal article" date="2015" name="Appl. Microbiol. Biotechnol.">
        <title>The consequence of an additional NADH dehydrogenase paralog on the growth of Gluconobacter oxydans DSM3504.</title>
        <authorList>
            <person name="Kostner D."/>
            <person name="Luchterhand B."/>
            <person name="Junker A."/>
            <person name="Volland S."/>
            <person name="Daniel R."/>
            <person name="Buchs J."/>
            <person name="Liebl W."/>
            <person name="Ehrenreich A."/>
        </authorList>
    </citation>
    <scope>NUCLEOTIDE SEQUENCE [LARGE SCALE GENOMIC DNA]</scope>
    <source>
        <strain evidence="3">DSM 3504</strain>
    </source>
</reference>
<gene>
    <name evidence="3" type="ORF">GLS_c18270</name>
</gene>
<dbReference type="HAMAP" id="MF_00489">
    <property type="entry name" value="UPF0178"/>
    <property type="match status" value="1"/>
</dbReference>
<dbReference type="KEGG" id="goy:GLS_c18270"/>
<sequence length="175" mass="19128">MAETTRLLVDADACPVKDEIYRVGARYGLKTIIVANSWMNIPQSPLIERVVVPEGPDVADDWIAEQVTPADIVISSDIPLAVRCLAKQASVLRPNGEEIDERSVGMVSAMRDLMQGLRETGAVTTYNPSFGKADRSRFLSALDTLIVRLRRKAALARSVPSSSETIHRPFPGDVP</sequence>
<dbReference type="InterPro" id="IPR003791">
    <property type="entry name" value="UPF0178"/>
</dbReference>
<evidence type="ECO:0000256" key="2">
    <source>
        <dbReference type="HAMAP-Rule" id="MF_00489"/>
    </source>
</evidence>
<evidence type="ECO:0000313" key="4">
    <source>
        <dbReference type="Proteomes" id="UP000031656"/>
    </source>
</evidence>
<protein>
    <recommendedName>
        <fullName evidence="2">UPF0178 protein GLS_c18270</fullName>
    </recommendedName>
</protein>
<dbReference type="Pfam" id="PF02639">
    <property type="entry name" value="DUF188"/>
    <property type="match status" value="1"/>
</dbReference>
<dbReference type="PANTHER" id="PTHR35146:SF1">
    <property type="entry name" value="UPF0178 PROTEIN YAII"/>
    <property type="match status" value="1"/>
</dbReference>
<organism evidence="3 4">
    <name type="scientific">Gluconobacter oxydans DSM 3504</name>
    <dbReference type="NCBI Taxonomy" id="1288313"/>
    <lineage>
        <taxon>Bacteria</taxon>
        <taxon>Pseudomonadati</taxon>
        <taxon>Pseudomonadota</taxon>
        <taxon>Alphaproteobacteria</taxon>
        <taxon>Acetobacterales</taxon>
        <taxon>Acetobacteraceae</taxon>
        <taxon>Gluconobacter</taxon>
    </lineage>
</organism>
<dbReference type="HOGENOM" id="CLU_106619_2_1_5"/>